<organism evidence="1">
    <name type="scientific">Rhizophora mucronata</name>
    <name type="common">Asiatic mangrove</name>
    <dbReference type="NCBI Taxonomy" id="61149"/>
    <lineage>
        <taxon>Eukaryota</taxon>
        <taxon>Viridiplantae</taxon>
        <taxon>Streptophyta</taxon>
        <taxon>Embryophyta</taxon>
        <taxon>Tracheophyta</taxon>
        <taxon>Spermatophyta</taxon>
        <taxon>Magnoliopsida</taxon>
        <taxon>eudicotyledons</taxon>
        <taxon>Gunneridae</taxon>
        <taxon>Pentapetalae</taxon>
        <taxon>rosids</taxon>
        <taxon>fabids</taxon>
        <taxon>Malpighiales</taxon>
        <taxon>Rhizophoraceae</taxon>
        <taxon>Rhizophora</taxon>
    </lineage>
</organism>
<accession>A0A2P2QK24</accession>
<proteinExistence type="predicted"/>
<protein>
    <submittedName>
        <fullName evidence="1">Uncharacterized protein</fullName>
    </submittedName>
</protein>
<evidence type="ECO:0000313" key="1">
    <source>
        <dbReference type="EMBL" id="MBX67321.1"/>
    </source>
</evidence>
<dbReference type="EMBL" id="GGEC01086837">
    <property type="protein sequence ID" value="MBX67321.1"/>
    <property type="molecule type" value="Transcribed_RNA"/>
</dbReference>
<reference evidence="1" key="1">
    <citation type="submission" date="2018-02" db="EMBL/GenBank/DDBJ databases">
        <title>Rhizophora mucronata_Transcriptome.</title>
        <authorList>
            <person name="Meera S.P."/>
            <person name="Sreeshan A."/>
            <person name="Augustine A."/>
        </authorList>
    </citation>
    <scope>NUCLEOTIDE SEQUENCE</scope>
    <source>
        <tissue evidence="1">Leaf</tissue>
    </source>
</reference>
<sequence length="33" mass="3798">MQSSTNQHSFLAFDKEGKKCNRNIVEVLEAIIF</sequence>
<name>A0A2P2QK24_RHIMU</name>
<dbReference type="AlphaFoldDB" id="A0A2P2QK24"/>